<feature type="region of interest" description="Disordered" evidence="1">
    <location>
        <begin position="187"/>
        <end position="318"/>
    </location>
</feature>
<dbReference type="EMBL" id="NCSJ02000194">
    <property type="protein sequence ID" value="RFU27699.1"/>
    <property type="molecule type" value="Genomic_DNA"/>
</dbReference>
<dbReference type="GO" id="GO:0003677">
    <property type="term" value="F:DNA binding"/>
    <property type="evidence" value="ECO:0007669"/>
    <property type="project" value="TreeGrafter"/>
</dbReference>
<feature type="non-terminal residue" evidence="2">
    <location>
        <position position="1"/>
    </location>
</feature>
<organism evidence="2 3">
    <name type="scientific">Scytalidium lignicola</name>
    <name type="common">Hyphomycete</name>
    <dbReference type="NCBI Taxonomy" id="5539"/>
    <lineage>
        <taxon>Eukaryota</taxon>
        <taxon>Fungi</taxon>
        <taxon>Dikarya</taxon>
        <taxon>Ascomycota</taxon>
        <taxon>Pezizomycotina</taxon>
        <taxon>Leotiomycetes</taxon>
        <taxon>Leotiomycetes incertae sedis</taxon>
        <taxon>Scytalidium</taxon>
    </lineage>
</organism>
<dbReference type="OrthoDB" id="5572844at2759"/>
<dbReference type="AlphaFoldDB" id="A0A3E2H2T9"/>
<reference evidence="2 3" key="1">
    <citation type="submission" date="2018-05" db="EMBL/GenBank/DDBJ databases">
        <title>Draft genome sequence of Scytalidium lignicola DSM 105466, a ubiquitous saprotrophic fungus.</title>
        <authorList>
            <person name="Buettner E."/>
            <person name="Gebauer A.M."/>
            <person name="Hofrichter M."/>
            <person name="Liers C."/>
            <person name="Kellner H."/>
        </authorList>
    </citation>
    <scope>NUCLEOTIDE SEQUENCE [LARGE SCALE GENOMIC DNA]</scope>
    <source>
        <strain evidence="2 3">DSM 105466</strain>
    </source>
</reference>
<feature type="region of interest" description="Disordered" evidence="1">
    <location>
        <begin position="416"/>
        <end position="459"/>
    </location>
</feature>
<feature type="compositionally biased region" description="Polar residues" evidence="1">
    <location>
        <begin position="374"/>
        <end position="394"/>
    </location>
</feature>
<feature type="compositionally biased region" description="Polar residues" evidence="1">
    <location>
        <begin position="438"/>
        <end position="450"/>
    </location>
</feature>
<dbReference type="PANTHER" id="PTHR28027">
    <property type="entry name" value="TRANSCRIPTIONAL REGULATOR MIT1"/>
    <property type="match status" value="1"/>
</dbReference>
<feature type="compositionally biased region" description="Pro residues" evidence="1">
    <location>
        <begin position="210"/>
        <end position="220"/>
    </location>
</feature>
<dbReference type="Proteomes" id="UP000258309">
    <property type="component" value="Unassembled WGS sequence"/>
</dbReference>
<evidence type="ECO:0000256" key="1">
    <source>
        <dbReference type="SAM" id="MobiDB-lite"/>
    </source>
</evidence>
<proteinExistence type="predicted"/>
<gene>
    <name evidence="2" type="ORF">B7463_g8642</name>
</gene>
<dbReference type="Pfam" id="PF09729">
    <property type="entry name" value="Gti1_Pac2"/>
    <property type="match status" value="1"/>
</dbReference>
<protein>
    <recommendedName>
        <fullName evidence="4">cAMP-independent regulatory protein pac2</fullName>
    </recommendedName>
</protein>
<sequence length="479" mass="52309">MMDTYHGHVRTPADAIKLFEACRLGLLPRVQRRLSEKERQSIRSGSVFVWDEREAGMRRWTDGKSWSASRVSGSFLTYREMEGKRGGGNFVPAPQRRIAGKTPDSGRGSDEDQEMDTDGPDGYRYKPDGLMKQSFSITTSTGQHLHLISYYSRPHPNSPELPTPTTDPTLRHIIPVKGMYPESTVQEAQGPAVTRTPMQQSPYMQSPHQLPGPGPVPHRGPPQYQYQIPAGYQWPPSPASTPPFPHYHPAYQHSLPPPPPAHPYSPHPQNALPPAGQAPAAYDRAPQALPPPPSSAPSQSMMPAYAPQPSPRTAQARLVAEQQAIAQRALQTGGMIDPRITATQQNSLGHVGDRHHTNTPPPSNSSRSPGRSPQLNNNHISPSRDSLSTQKLNGASQAQSIPSISSLVHAQDTISVVPENKPNTSAPASRAGSRSPRENGTTTPSATNGSRPKDIPHEKLNILGEDQRAIRVLDRKFCI</sequence>
<dbReference type="InterPro" id="IPR018608">
    <property type="entry name" value="Gti1/Pac2"/>
</dbReference>
<dbReference type="STRING" id="5539.A0A3E2H2T9"/>
<feature type="compositionally biased region" description="Low complexity" evidence="1">
    <location>
        <begin position="296"/>
        <end position="307"/>
    </location>
</feature>
<name>A0A3E2H2T9_SCYLI</name>
<feature type="compositionally biased region" description="Pro residues" evidence="1">
    <location>
        <begin position="255"/>
        <end position="266"/>
    </location>
</feature>
<feature type="region of interest" description="Disordered" evidence="1">
    <location>
        <begin position="85"/>
        <end position="129"/>
    </location>
</feature>
<evidence type="ECO:0000313" key="3">
    <source>
        <dbReference type="Proteomes" id="UP000258309"/>
    </source>
</evidence>
<feature type="compositionally biased region" description="Polar residues" evidence="1">
    <location>
        <begin position="196"/>
        <end position="208"/>
    </location>
</feature>
<evidence type="ECO:0008006" key="4">
    <source>
        <dbReference type="Google" id="ProtNLM"/>
    </source>
</evidence>
<comment type="caution">
    <text evidence="2">The sequence shown here is derived from an EMBL/GenBank/DDBJ whole genome shotgun (WGS) entry which is preliminary data.</text>
</comment>
<dbReference type="PANTHER" id="PTHR28027:SF1">
    <property type="entry name" value="CAMP INDEPENDENT REGULATORY PROTEIN (AFU_ORTHOLOGUE AFUA_3G09640)"/>
    <property type="match status" value="1"/>
</dbReference>
<feature type="compositionally biased region" description="Low complexity" evidence="1">
    <location>
        <begin position="425"/>
        <end position="434"/>
    </location>
</feature>
<accession>A0A3E2H2T9</accession>
<feature type="non-terminal residue" evidence="2">
    <location>
        <position position="479"/>
    </location>
</feature>
<feature type="region of interest" description="Disordered" evidence="1">
    <location>
        <begin position="348"/>
        <end position="400"/>
    </location>
</feature>
<feature type="compositionally biased region" description="Pro residues" evidence="1">
    <location>
        <begin position="235"/>
        <end position="246"/>
    </location>
</feature>
<dbReference type="OMA" id="DTYHGHV"/>
<feature type="compositionally biased region" description="Low complexity" evidence="1">
    <location>
        <begin position="364"/>
        <end position="373"/>
    </location>
</feature>
<evidence type="ECO:0000313" key="2">
    <source>
        <dbReference type="EMBL" id="RFU27699.1"/>
    </source>
</evidence>
<keyword evidence="3" id="KW-1185">Reference proteome</keyword>